<feature type="compositionally biased region" description="Basic and acidic residues" evidence="1">
    <location>
        <begin position="18"/>
        <end position="27"/>
    </location>
</feature>
<feature type="region of interest" description="Disordered" evidence="1">
    <location>
        <begin position="1"/>
        <end position="28"/>
    </location>
</feature>
<comment type="caution">
    <text evidence="2">The sequence shown here is derived from an EMBL/GenBank/DDBJ whole genome shotgun (WGS) entry which is preliminary data.</text>
</comment>
<organism evidence="2 3">
    <name type="scientific">Tanacetum coccineum</name>
    <dbReference type="NCBI Taxonomy" id="301880"/>
    <lineage>
        <taxon>Eukaryota</taxon>
        <taxon>Viridiplantae</taxon>
        <taxon>Streptophyta</taxon>
        <taxon>Embryophyta</taxon>
        <taxon>Tracheophyta</taxon>
        <taxon>Spermatophyta</taxon>
        <taxon>Magnoliopsida</taxon>
        <taxon>eudicotyledons</taxon>
        <taxon>Gunneridae</taxon>
        <taxon>Pentapetalae</taxon>
        <taxon>asterids</taxon>
        <taxon>campanulids</taxon>
        <taxon>Asterales</taxon>
        <taxon>Asteraceae</taxon>
        <taxon>Asteroideae</taxon>
        <taxon>Anthemideae</taxon>
        <taxon>Anthemidinae</taxon>
        <taxon>Tanacetum</taxon>
    </lineage>
</organism>
<dbReference type="EMBL" id="BQNB010015534">
    <property type="protein sequence ID" value="GJT41123.1"/>
    <property type="molecule type" value="Genomic_DNA"/>
</dbReference>
<reference evidence="2" key="2">
    <citation type="submission" date="2022-01" db="EMBL/GenBank/DDBJ databases">
        <authorList>
            <person name="Yamashiro T."/>
            <person name="Shiraishi A."/>
            <person name="Satake H."/>
            <person name="Nakayama K."/>
        </authorList>
    </citation>
    <scope>NUCLEOTIDE SEQUENCE</scope>
</reference>
<evidence type="ECO:0000313" key="3">
    <source>
        <dbReference type="Proteomes" id="UP001151760"/>
    </source>
</evidence>
<evidence type="ECO:0000313" key="2">
    <source>
        <dbReference type="EMBL" id="GJT41123.1"/>
    </source>
</evidence>
<sequence>MITTNKGKGVLVEEEPEKPEKVKRRDQGLAQIESDAELAQRLHAEEIARVGTEHEKKDKSKKKLTNCCFLAKSLMKFKPE</sequence>
<protein>
    <submittedName>
        <fullName evidence="2">Uncharacterized protein</fullName>
    </submittedName>
</protein>
<accession>A0ABQ5DQG3</accession>
<name>A0ABQ5DQG3_9ASTR</name>
<dbReference type="Proteomes" id="UP001151760">
    <property type="component" value="Unassembled WGS sequence"/>
</dbReference>
<proteinExistence type="predicted"/>
<evidence type="ECO:0000256" key="1">
    <source>
        <dbReference type="SAM" id="MobiDB-lite"/>
    </source>
</evidence>
<gene>
    <name evidence="2" type="ORF">Tco_0940988</name>
</gene>
<keyword evidence="3" id="KW-1185">Reference proteome</keyword>
<feature type="compositionally biased region" description="Low complexity" evidence="1">
    <location>
        <begin position="1"/>
        <end position="10"/>
    </location>
</feature>
<reference evidence="2" key="1">
    <citation type="journal article" date="2022" name="Int. J. Mol. Sci.">
        <title>Draft Genome of Tanacetum Coccineum: Genomic Comparison of Closely Related Tanacetum-Family Plants.</title>
        <authorList>
            <person name="Yamashiro T."/>
            <person name="Shiraishi A."/>
            <person name="Nakayama K."/>
            <person name="Satake H."/>
        </authorList>
    </citation>
    <scope>NUCLEOTIDE SEQUENCE</scope>
</reference>